<dbReference type="Proteomes" id="UP000466442">
    <property type="component" value="Linkage Group LG1"/>
</dbReference>
<evidence type="ECO:0000259" key="8">
    <source>
        <dbReference type="Pfam" id="PF24419"/>
    </source>
</evidence>
<keyword evidence="2" id="KW-0808">Transferase</keyword>
<dbReference type="AlphaFoldDB" id="A0A8S9Y5M1"/>
<sequence length="559" mass="62843">MRASEDVVVGSIDDVLPLQQTDVPRIDSPRNNVFIRRCGSGTLLIGLKYPSSLYFQGILEVNVLAGKLMSHGYIASSVDKRLPLRLFSMKEGSAQYLSTTSDSHIFASELDDYGHCEKFQNSLKDVLNCVRPVGCIICVSSKKEHYQHWQICLDRHQLELFPNLQKTVGFQMFAEAERILDCVLDVEGGSRIVGKLKISDEFDEVFSRIYSSFISEWDKGSTCKTVVCGGKGVGKSSYLKYIVNRFLNHTSSVLYIDLDIGQTEFTICGCISAIIVDTPLIGPNYSHLKQPIRSYFVGDANPMQCLGAYIDAVAELFKFCANDEQCCSLPWFVNTMGMTKGLGLDIISMVISHLKPDHLIQFTSTQRQDNFSMSLTPSFLRGFTPNISCENLKDLKFQHYNVASISKAQTRAVSLPTAARLRESLAVVYLSNVLSQDDKEARAKWIHKCNDDIWLRHKSCIFGDIIALCKKQDNLNICYGFGILFEDTESHEVAILSPISSEMFERIDTLLKAPVVFKASSILQHFKRLSGVIPHFCTMDVQRLDSDKRNLMKALFLLE</sequence>
<protein>
    <recommendedName>
        <fullName evidence="6">Polynucleotide 5'-hydroxyl-kinase NOL9</fullName>
    </recommendedName>
</protein>
<dbReference type="InterPro" id="IPR032319">
    <property type="entry name" value="CLP1_P"/>
</dbReference>
<evidence type="ECO:0000256" key="2">
    <source>
        <dbReference type="ARBA" id="ARBA00022679"/>
    </source>
</evidence>
<feature type="domain" description="NOL9 N-terminal" evidence="8">
    <location>
        <begin position="33"/>
        <end position="184"/>
    </location>
</feature>
<evidence type="ECO:0000313" key="10">
    <source>
        <dbReference type="Proteomes" id="UP000466442"/>
    </source>
</evidence>
<dbReference type="PANTHER" id="PTHR12755:SF3">
    <property type="entry name" value="POLYNUCLEOTIDE 5'-HYDROXYL-KINASE NOL9"/>
    <property type="match status" value="1"/>
</dbReference>
<dbReference type="Gene3D" id="3.40.50.300">
    <property type="entry name" value="P-loop containing nucleotide triphosphate hydrolases"/>
    <property type="match status" value="1"/>
</dbReference>
<dbReference type="Pfam" id="PF16575">
    <property type="entry name" value="CLP1_P"/>
    <property type="match status" value="1"/>
</dbReference>
<accession>A0A8S9Y5M1</accession>
<dbReference type="GO" id="GO:0005634">
    <property type="term" value="C:nucleus"/>
    <property type="evidence" value="ECO:0007669"/>
    <property type="project" value="TreeGrafter"/>
</dbReference>
<dbReference type="InterPro" id="IPR045116">
    <property type="entry name" value="Clp1/Grc3"/>
</dbReference>
<dbReference type="InterPro" id="IPR057573">
    <property type="entry name" value="NOL9_N"/>
</dbReference>
<evidence type="ECO:0000256" key="1">
    <source>
        <dbReference type="ARBA" id="ARBA00011003"/>
    </source>
</evidence>
<evidence type="ECO:0000313" key="9">
    <source>
        <dbReference type="EMBL" id="KAF6216582.1"/>
    </source>
</evidence>
<dbReference type="GO" id="GO:0051731">
    <property type="term" value="F:polynucleotide 5'-hydroxyl-kinase activity"/>
    <property type="evidence" value="ECO:0007669"/>
    <property type="project" value="InterPro"/>
</dbReference>
<dbReference type="GO" id="GO:0000448">
    <property type="term" value="P:cleavage in ITS2 between 5.8S rRNA and LSU-rRNA of tricistronic rRNA transcript (SSU-rRNA, 5.8S rRNA, LSU-rRNA)"/>
    <property type="evidence" value="ECO:0007669"/>
    <property type="project" value="TreeGrafter"/>
</dbReference>
<dbReference type="Pfam" id="PF24419">
    <property type="entry name" value="Cupin_NOL9"/>
    <property type="match status" value="1"/>
</dbReference>
<evidence type="ECO:0000256" key="4">
    <source>
        <dbReference type="ARBA" id="ARBA00022777"/>
    </source>
</evidence>
<evidence type="ECO:0000256" key="5">
    <source>
        <dbReference type="ARBA" id="ARBA00022840"/>
    </source>
</evidence>
<gene>
    <name evidence="9" type="ORF">GE061_000925</name>
</gene>
<dbReference type="GO" id="GO:0005524">
    <property type="term" value="F:ATP binding"/>
    <property type="evidence" value="ECO:0007669"/>
    <property type="project" value="UniProtKB-KW"/>
</dbReference>
<keyword evidence="5" id="KW-0067">ATP-binding</keyword>
<dbReference type="OrthoDB" id="2405412at2759"/>
<evidence type="ECO:0000256" key="3">
    <source>
        <dbReference type="ARBA" id="ARBA00022741"/>
    </source>
</evidence>
<comment type="caution">
    <text evidence="9">The sequence shown here is derived from an EMBL/GenBank/DDBJ whole genome shotgun (WGS) entry which is preliminary data.</text>
</comment>
<keyword evidence="10" id="KW-1185">Reference proteome</keyword>
<organism evidence="9 10">
    <name type="scientific">Apolygus lucorum</name>
    <name type="common">Small green plant bug</name>
    <name type="synonym">Lygocoris lucorum</name>
    <dbReference type="NCBI Taxonomy" id="248454"/>
    <lineage>
        <taxon>Eukaryota</taxon>
        <taxon>Metazoa</taxon>
        <taxon>Ecdysozoa</taxon>
        <taxon>Arthropoda</taxon>
        <taxon>Hexapoda</taxon>
        <taxon>Insecta</taxon>
        <taxon>Pterygota</taxon>
        <taxon>Neoptera</taxon>
        <taxon>Paraneoptera</taxon>
        <taxon>Hemiptera</taxon>
        <taxon>Heteroptera</taxon>
        <taxon>Panheteroptera</taxon>
        <taxon>Cimicomorpha</taxon>
        <taxon>Miridae</taxon>
        <taxon>Mirini</taxon>
        <taxon>Apolygus</taxon>
    </lineage>
</organism>
<dbReference type="SUPFAM" id="SSF52540">
    <property type="entry name" value="P-loop containing nucleoside triphosphate hydrolases"/>
    <property type="match status" value="1"/>
</dbReference>
<proteinExistence type="inferred from homology"/>
<name>A0A8S9Y5M1_APOLU</name>
<keyword evidence="4" id="KW-0418">Kinase</keyword>
<evidence type="ECO:0000259" key="7">
    <source>
        <dbReference type="Pfam" id="PF16575"/>
    </source>
</evidence>
<feature type="domain" description="Clp1 P-loop" evidence="7">
    <location>
        <begin position="229"/>
        <end position="372"/>
    </location>
</feature>
<dbReference type="EMBL" id="WIXP02000001">
    <property type="protein sequence ID" value="KAF6216582.1"/>
    <property type="molecule type" value="Genomic_DNA"/>
</dbReference>
<dbReference type="PANTHER" id="PTHR12755">
    <property type="entry name" value="CLEAVAGE/POLYADENYLATION FACTOR IA SUBUNIT CLP1P"/>
    <property type="match status" value="1"/>
</dbReference>
<reference evidence="9" key="1">
    <citation type="journal article" date="2021" name="Mol. Ecol. Resour.">
        <title>Apolygus lucorum genome provides insights into omnivorousness and mesophyll feeding.</title>
        <authorList>
            <person name="Liu Y."/>
            <person name="Liu H."/>
            <person name="Wang H."/>
            <person name="Huang T."/>
            <person name="Liu B."/>
            <person name="Yang B."/>
            <person name="Yin L."/>
            <person name="Li B."/>
            <person name="Zhang Y."/>
            <person name="Zhang S."/>
            <person name="Jiang F."/>
            <person name="Zhang X."/>
            <person name="Ren Y."/>
            <person name="Wang B."/>
            <person name="Wang S."/>
            <person name="Lu Y."/>
            <person name="Wu K."/>
            <person name="Fan W."/>
            <person name="Wang G."/>
        </authorList>
    </citation>
    <scope>NUCLEOTIDE SEQUENCE</scope>
    <source>
        <strain evidence="9">12Hb</strain>
    </source>
</reference>
<comment type="similarity">
    <text evidence="1">Belongs to the Clp1 family. NOL9/GRC3 subfamily.</text>
</comment>
<keyword evidence="3" id="KW-0547">Nucleotide-binding</keyword>
<evidence type="ECO:0000256" key="6">
    <source>
        <dbReference type="ARBA" id="ARBA00071212"/>
    </source>
</evidence>
<dbReference type="InterPro" id="IPR027417">
    <property type="entry name" value="P-loop_NTPase"/>
</dbReference>